<feature type="compositionally biased region" description="Basic and acidic residues" evidence="7">
    <location>
        <begin position="432"/>
        <end position="446"/>
    </location>
</feature>
<dbReference type="GO" id="GO:0008233">
    <property type="term" value="F:peptidase activity"/>
    <property type="evidence" value="ECO:0007669"/>
    <property type="project" value="UniProtKB-KW"/>
</dbReference>
<evidence type="ECO:0000313" key="9">
    <source>
        <dbReference type="EMBL" id="NYE83829.1"/>
    </source>
</evidence>
<protein>
    <recommendedName>
        <fullName evidence="6">Protein HflK</fullName>
    </recommendedName>
</protein>
<dbReference type="InterPro" id="IPR050710">
    <property type="entry name" value="Band7/mec-2_domain"/>
</dbReference>
<evidence type="ECO:0000256" key="1">
    <source>
        <dbReference type="ARBA" id="ARBA00004167"/>
    </source>
</evidence>
<feature type="region of interest" description="Disordered" evidence="7">
    <location>
        <begin position="11"/>
        <end position="88"/>
    </location>
</feature>
<sequence>MRLPSISRIFNLNDSNWGRGNNGSGNEPPRRPNNNNDGGKNNNNGGPPDLDELWRDFNRRLGGLFGRKPGGPRGGGNGGDNNGRFSPSPRGAGIGVGVIGGIVVLLWLGSGFFIVQEGQVAVVTQFGKYKETTRAGFQWRLPYPIQSHEIVNQSQLRTIEVGFRNNSRSKVLQESLMLTDDENIVDMQFVVQYRLKEGGARDYLFNSRNPDESVKQAAESAMREVVGKKKMDFVLYEGRTEVAAEVTKLMQNIMDIYGTGVLISTVAIQNAQPPEQVQAAFDDAVKAGQDRERQVNEGQAYANEVIPRAAGAASRLLQEAEGYRSRIVENAEGDASRFTQVLTEYQKAPGVTRDRLYLDTMQEVFTNASKVLVDTRSGNNLLYLPLDKIMQQVSKESSAAVAARSNGSSSTMNNGTALPLPAPMSSSVPEPTPREALRSRDRNVPR</sequence>
<keyword evidence="4 6" id="KW-1133">Transmembrane helix</keyword>
<evidence type="ECO:0000256" key="7">
    <source>
        <dbReference type="SAM" id="MobiDB-lite"/>
    </source>
</evidence>
<keyword evidence="10" id="KW-1185">Reference proteome</keyword>
<keyword evidence="9" id="KW-0645">Protease</keyword>
<comment type="subcellular location">
    <subcellularLocation>
        <location evidence="1">Membrane</location>
        <topology evidence="1">Single-pass membrane protein</topology>
    </subcellularLocation>
</comment>
<evidence type="ECO:0000256" key="4">
    <source>
        <dbReference type="ARBA" id="ARBA00022989"/>
    </source>
</evidence>
<dbReference type="PANTHER" id="PTHR43327">
    <property type="entry name" value="STOMATIN-LIKE PROTEIN 2, MITOCHONDRIAL"/>
    <property type="match status" value="1"/>
</dbReference>
<dbReference type="SMART" id="SM00244">
    <property type="entry name" value="PHB"/>
    <property type="match status" value="1"/>
</dbReference>
<dbReference type="CDD" id="cd03404">
    <property type="entry name" value="SPFH_HflK"/>
    <property type="match status" value="1"/>
</dbReference>
<feature type="compositionally biased region" description="Low complexity" evidence="7">
    <location>
        <begin position="13"/>
        <end position="48"/>
    </location>
</feature>
<feature type="domain" description="Band 7" evidence="8">
    <location>
        <begin position="110"/>
        <end position="285"/>
    </location>
</feature>
<dbReference type="GO" id="GO:0016020">
    <property type="term" value="C:membrane"/>
    <property type="evidence" value="ECO:0007669"/>
    <property type="project" value="UniProtKB-SubCell"/>
</dbReference>
<dbReference type="RefSeq" id="WP_373563309.1">
    <property type="nucleotide sequence ID" value="NZ_JACBYR010000001.1"/>
</dbReference>
<accession>A0A7Y9IVQ6</accession>
<dbReference type="Gene3D" id="3.30.479.30">
    <property type="entry name" value="Band 7 domain"/>
    <property type="match status" value="1"/>
</dbReference>
<reference evidence="9 10" key="1">
    <citation type="submission" date="2020-07" db="EMBL/GenBank/DDBJ databases">
        <title>Genomic Encyclopedia of Type Strains, Phase IV (KMG-V): Genome sequencing to study the core and pangenomes of soil and plant-associated prokaryotes.</title>
        <authorList>
            <person name="Whitman W."/>
        </authorList>
    </citation>
    <scope>NUCLEOTIDE SEQUENCE [LARGE SCALE GENOMIC DNA]</scope>
    <source>
        <strain evidence="9 10">SAS40</strain>
    </source>
</reference>
<gene>
    <name evidence="9" type="ORF">FHW18_003100</name>
</gene>
<dbReference type="AlphaFoldDB" id="A0A7Y9IVQ6"/>
<keyword evidence="9" id="KW-0378">Hydrolase</keyword>
<proteinExistence type="inferred from homology"/>
<feature type="compositionally biased region" description="Gly residues" evidence="7">
    <location>
        <begin position="63"/>
        <end position="81"/>
    </location>
</feature>
<keyword evidence="5 6" id="KW-0472">Membrane</keyword>
<organism evidence="9 10">
    <name type="scientific">Pigmentiphaga litoralis</name>
    <dbReference type="NCBI Taxonomy" id="516702"/>
    <lineage>
        <taxon>Bacteria</taxon>
        <taxon>Pseudomonadati</taxon>
        <taxon>Pseudomonadota</taxon>
        <taxon>Betaproteobacteria</taxon>
        <taxon>Burkholderiales</taxon>
        <taxon>Alcaligenaceae</taxon>
        <taxon>Pigmentiphaga</taxon>
    </lineage>
</organism>
<dbReference type="InterPro" id="IPR036013">
    <property type="entry name" value="Band_7/SPFH_dom_sf"/>
</dbReference>
<comment type="similarity">
    <text evidence="2 6">Belongs to the band 7/mec-2 family. HflK subfamily.</text>
</comment>
<feature type="region of interest" description="Disordered" evidence="7">
    <location>
        <begin position="400"/>
        <end position="446"/>
    </location>
</feature>
<dbReference type="InterPro" id="IPR020980">
    <property type="entry name" value="Membrane_HflK_N"/>
</dbReference>
<evidence type="ECO:0000259" key="8">
    <source>
        <dbReference type="SMART" id="SM00244"/>
    </source>
</evidence>
<dbReference type="Proteomes" id="UP000542125">
    <property type="component" value="Unassembled WGS sequence"/>
</dbReference>
<dbReference type="PANTHER" id="PTHR43327:SF2">
    <property type="entry name" value="MODULATOR OF FTSH PROTEASE HFLK"/>
    <property type="match status" value="1"/>
</dbReference>
<dbReference type="InterPro" id="IPR001107">
    <property type="entry name" value="Band_7"/>
</dbReference>
<dbReference type="Pfam" id="PF12221">
    <property type="entry name" value="HflK_N"/>
    <property type="match status" value="1"/>
</dbReference>
<evidence type="ECO:0000256" key="3">
    <source>
        <dbReference type="ARBA" id="ARBA00022692"/>
    </source>
</evidence>
<name>A0A7Y9IVQ6_9BURK</name>
<feature type="transmembrane region" description="Helical" evidence="6">
    <location>
        <begin position="92"/>
        <end position="115"/>
    </location>
</feature>
<evidence type="ECO:0000256" key="5">
    <source>
        <dbReference type="ARBA" id="ARBA00023136"/>
    </source>
</evidence>
<comment type="subunit">
    <text evidence="6">HflC and HflK may interact to form a multimeric complex.</text>
</comment>
<keyword evidence="3 6" id="KW-0812">Transmembrane</keyword>
<dbReference type="SUPFAM" id="SSF117892">
    <property type="entry name" value="Band 7/SPFH domain"/>
    <property type="match status" value="1"/>
</dbReference>
<evidence type="ECO:0000256" key="6">
    <source>
        <dbReference type="RuleBase" id="RU364113"/>
    </source>
</evidence>
<evidence type="ECO:0000256" key="2">
    <source>
        <dbReference type="ARBA" id="ARBA00006971"/>
    </source>
</evidence>
<dbReference type="Pfam" id="PF01145">
    <property type="entry name" value="Band_7"/>
    <property type="match status" value="1"/>
</dbReference>
<feature type="compositionally biased region" description="Low complexity" evidence="7">
    <location>
        <begin position="405"/>
        <end position="416"/>
    </location>
</feature>
<comment type="caution">
    <text evidence="9">The sequence shown here is derived from an EMBL/GenBank/DDBJ whole genome shotgun (WGS) entry which is preliminary data.</text>
</comment>
<dbReference type="EMBL" id="JACBYR010000001">
    <property type="protein sequence ID" value="NYE83829.1"/>
    <property type="molecule type" value="Genomic_DNA"/>
</dbReference>
<comment type="function">
    <text evidence="6">HflC and HflK could encode or regulate a protease.</text>
</comment>
<dbReference type="NCBIfam" id="TIGR01933">
    <property type="entry name" value="hflK"/>
    <property type="match status" value="1"/>
</dbReference>
<evidence type="ECO:0000313" key="10">
    <source>
        <dbReference type="Proteomes" id="UP000542125"/>
    </source>
</evidence>
<dbReference type="InterPro" id="IPR010201">
    <property type="entry name" value="HflK"/>
</dbReference>
<dbReference type="GO" id="GO:0006508">
    <property type="term" value="P:proteolysis"/>
    <property type="evidence" value="ECO:0007669"/>
    <property type="project" value="UniProtKB-KW"/>
</dbReference>